<dbReference type="AlphaFoldDB" id="A0A5B8G0S3"/>
<evidence type="ECO:0000256" key="2">
    <source>
        <dbReference type="SAM" id="Phobius"/>
    </source>
</evidence>
<proteinExistence type="predicted"/>
<keyword evidence="2" id="KW-1133">Transmembrane helix</keyword>
<accession>A0A5B8G0S3</accession>
<dbReference type="EMBL" id="CP040818">
    <property type="protein sequence ID" value="QDL93390.1"/>
    <property type="molecule type" value="Genomic_DNA"/>
</dbReference>
<feature type="compositionally biased region" description="Polar residues" evidence="1">
    <location>
        <begin position="55"/>
        <end position="72"/>
    </location>
</feature>
<evidence type="ECO:0000313" key="3">
    <source>
        <dbReference type="EMBL" id="QDL93390.1"/>
    </source>
</evidence>
<feature type="compositionally biased region" description="Polar residues" evidence="1">
    <location>
        <begin position="23"/>
        <end position="36"/>
    </location>
</feature>
<evidence type="ECO:0000313" key="4">
    <source>
        <dbReference type="Proteomes" id="UP000305888"/>
    </source>
</evidence>
<dbReference type="Proteomes" id="UP000305888">
    <property type="component" value="Chromosome"/>
</dbReference>
<dbReference type="InterPro" id="IPR007498">
    <property type="entry name" value="PqiA-like"/>
</dbReference>
<reference evidence="3 4" key="1">
    <citation type="submission" date="2019-06" db="EMBL/GenBank/DDBJ databases">
        <title>Genome sequence of Rhodobacteraceae bacterium D4M1.</title>
        <authorList>
            <person name="Cao J."/>
        </authorList>
    </citation>
    <scope>NUCLEOTIDE SEQUENCE [LARGE SCALE GENOMIC DNA]</scope>
    <source>
        <strain evidence="3 4">D4M1</strain>
    </source>
</reference>
<sequence length="410" mass="44282">MPAERWSGLAMPRSSGMSAAPVSRQTMPSQGPSMYQHSEARPSGAISSIFRVQPSRMSATTASDPWSSSGEPSPSRHVTSRWGRRARTTRSIRALSGTPGGSRNVVPSGPVSGSLRTFPNPRCVSSHSLAPRTSSMAPSYKHHKPSVAARMYSIRNKCYQFFSLRHRSRKIPRRMPHATANQGGTEPRCTAKSAAPATYHPDRETAAFMESDLQGLTACHICDALCRDERPAPGQRVRCPRCGTPLRTWRNRAIDQLLAISLAVLVLMGTALTLPFLGLEGGGLAQEATVIDAAEAIGSGRAWPLGIAVGGLIFAVPLLRALALCYVLLPLREGHPPRRHARGAFRLAIELRPWSMAEIFVIGVAVALVKISGLASVTLGPAFWIFVLLAVLVTLEDISMCRRSIWSLIG</sequence>
<name>A0A5B8G0S3_9RHOB</name>
<dbReference type="OrthoDB" id="5291921at2"/>
<feature type="compositionally biased region" description="Basic residues" evidence="1">
    <location>
        <begin position="78"/>
        <end position="90"/>
    </location>
</feature>
<dbReference type="Pfam" id="PF04403">
    <property type="entry name" value="PqiA"/>
    <property type="match status" value="1"/>
</dbReference>
<feature type="transmembrane region" description="Helical" evidence="2">
    <location>
        <begin position="307"/>
        <end position="331"/>
    </location>
</feature>
<evidence type="ECO:0000256" key="1">
    <source>
        <dbReference type="SAM" id="MobiDB-lite"/>
    </source>
</evidence>
<keyword evidence="2" id="KW-0812">Transmembrane</keyword>
<dbReference type="KEGG" id="ppru:FDP22_17330"/>
<feature type="region of interest" description="Disordered" evidence="1">
    <location>
        <begin position="176"/>
        <end position="196"/>
    </location>
</feature>
<feature type="region of interest" description="Disordered" evidence="1">
    <location>
        <begin position="1"/>
        <end position="142"/>
    </location>
</feature>
<gene>
    <name evidence="3" type="ORF">FDP22_17330</name>
</gene>
<keyword evidence="2" id="KW-0472">Membrane</keyword>
<feature type="compositionally biased region" description="Polar residues" evidence="1">
    <location>
        <begin position="123"/>
        <end position="137"/>
    </location>
</feature>
<feature type="transmembrane region" description="Helical" evidence="2">
    <location>
        <begin position="257"/>
        <end position="277"/>
    </location>
</feature>
<protein>
    <submittedName>
        <fullName evidence="3">Paraquat-inducible protein A</fullName>
    </submittedName>
</protein>
<organism evidence="3 4">
    <name type="scientific">Paroceanicella profunda</name>
    <dbReference type="NCBI Taxonomy" id="2579971"/>
    <lineage>
        <taxon>Bacteria</taxon>
        <taxon>Pseudomonadati</taxon>
        <taxon>Pseudomonadota</taxon>
        <taxon>Alphaproteobacteria</taxon>
        <taxon>Rhodobacterales</taxon>
        <taxon>Paracoccaceae</taxon>
        <taxon>Paroceanicella</taxon>
    </lineage>
</organism>
<feature type="transmembrane region" description="Helical" evidence="2">
    <location>
        <begin position="375"/>
        <end position="395"/>
    </location>
</feature>
<feature type="transmembrane region" description="Helical" evidence="2">
    <location>
        <begin position="351"/>
        <end position="369"/>
    </location>
</feature>
<keyword evidence="4" id="KW-1185">Reference proteome</keyword>